<dbReference type="EC" id="3.1.1.-" evidence="5"/>
<evidence type="ECO:0000313" key="8">
    <source>
        <dbReference type="Proteomes" id="UP000438476"/>
    </source>
</evidence>
<proteinExistence type="inferred from homology"/>
<dbReference type="SUPFAM" id="SSF53474">
    <property type="entry name" value="alpha/beta-Hydrolases"/>
    <property type="match status" value="1"/>
</dbReference>
<dbReference type="InterPro" id="IPR002168">
    <property type="entry name" value="Lipase_GDXG_HIS_AS"/>
</dbReference>
<evidence type="ECO:0000256" key="3">
    <source>
        <dbReference type="ARBA" id="ARBA00022801"/>
    </source>
</evidence>
<dbReference type="Proteomes" id="UP000438476">
    <property type="component" value="Unassembled WGS sequence"/>
</dbReference>
<feature type="signal peptide" evidence="5">
    <location>
        <begin position="1"/>
        <end position="26"/>
    </location>
</feature>
<feature type="active site" description="Acyl-ester intermediate" evidence="4">
    <location>
        <position position="222"/>
    </location>
</feature>
<dbReference type="OrthoDB" id="9775851at2"/>
<dbReference type="PANTHER" id="PTHR11559">
    <property type="entry name" value="CARBOXYLESTERASE"/>
    <property type="match status" value="1"/>
</dbReference>
<accession>A0A6I4TBE0</accession>
<evidence type="ECO:0000256" key="4">
    <source>
        <dbReference type="PIRSR" id="PIRSR600997-1"/>
    </source>
</evidence>
<evidence type="ECO:0000256" key="2">
    <source>
        <dbReference type="ARBA" id="ARBA00010515"/>
    </source>
</evidence>
<dbReference type="InterPro" id="IPR006311">
    <property type="entry name" value="TAT_signal"/>
</dbReference>
<dbReference type="PROSITE" id="PS01173">
    <property type="entry name" value="LIPASE_GDXG_HIS"/>
    <property type="match status" value="1"/>
</dbReference>
<evidence type="ECO:0000313" key="7">
    <source>
        <dbReference type="EMBL" id="MXO67190.1"/>
    </source>
</evidence>
<dbReference type="Pfam" id="PF00135">
    <property type="entry name" value="COesterase"/>
    <property type="match status" value="1"/>
</dbReference>
<dbReference type="InterPro" id="IPR050309">
    <property type="entry name" value="Type-B_Carboxylest/Lipase"/>
</dbReference>
<feature type="active site" description="Charge relay system" evidence="4">
    <location>
        <position position="344"/>
    </location>
</feature>
<dbReference type="PROSITE" id="PS51318">
    <property type="entry name" value="TAT"/>
    <property type="match status" value="1"/>
</dbReference>
<evidence type="ECO:0000259" key="6">
    <source>
        <dbReference type="Pfam" id="PF00135"/>
    </source>
</evidence>
<feature type="chain" id="PRO_5026379644" description="Carboxylic ester hydrolase" evidence="5">
    <location>
        <begin position="27"/>
        <end position="536"/>
    </location>
</feature>
<dbReference type="EMBL" id="WTYT01000008">
    <property type="protein sequence ID" value="MXO67190.1"/>
    <property type="molecule type" value="Genomic_DNA"/>
</dbReference>
<organism evidence="7 8">
    <name type="scientific">Altericroceibacterium endophyticum</name>
    <dbReference type="NCBI Taxonomy" id="1808508"/>
    <lineage>
        <taxon>Bacteria</taxon>
        <taxon>Pseudomonadati</taxon>
        <taxon>Pseudomonadota</taxon>
        <taxon>Alphaproteobacteria</taxon>
        <taxon>Sphingomonadales</taxon>
        <taxon>Erythrobacteraceae</taxon>
        <taxon>Altericroceibacterium</taxon>
    </lineage>
</organism>
<dbReference type="Gene3D" id="3.40.50.1820">
    <property type="entry name" value="alpha/beta hydrolase"/>
    <property type="match status" value="1"/>
</dbReference>
<dbReference type="InterPro" id="IPR019826">
    <property type="entry name" value="Carboxylesterase_B_AS"/>
</dbReference>
<dbReference type="InterPro" id="IPR002018">
    <property type="entry name" value="CarbesteraseB"/>
</dbReference>
<dbReference type="GO" id="GO:0004104">
    <property type="term" value="F:cholinesterase activity"/>
    <property type="evidence" value="ECO:0007669"/>
    <property type="project" value="InterPro"/>
</dbReference>
<dbReference type="PRINTS" id="PR00878">
    <property type="entry name" value="CHOLNESTRASE"/>
</dbReference>
<evidence type="ECO:0000256" key="1">
    <source>
        <dbReference type="ARBA" id="ARBA00005964"/>
    </source>
</evidence>
<gene>
    <name evidence="7" type="ORF">GRI91_15620</name>
</gene>
<keyword evidence="5" id="KW-0732">Signal</keyword>
<feature type="domain" description="Carboxylesterase type B" evidence="6">
    <location>
        <begin position="34"/>
        <end position="510"/>
    </location>
</feature>
<dbReference type="AlphaFoldDB" id="A0A6I4TBE0"/>
<evidence type="ECO:0000256" key="5">
    <source>
        <dbReference type="RuleBase" id="RU361235"/>
    </source>
</evidence>
<dbReference type="InterPro" id="IPR000997">
    <property type="entry name" value="Cholinesterase"/>
</dbReference>
<comment type="similarity">
    <text evidence="2">Belongs to the 'GDXG' lipolytic enzyme family.</text>
</comment>
<dbReference type="PROSITE" id="PS00122">
    <property type="entry name" value="CARBOXYLESTERASE_B_1"/>
    <property type="match status" value="1"/>
</dbReference>
<comment type="caution">
    <text evidence="7">The sequence shown here is derived from an EMBL/GenBank/DDBJ whole genome shotgun (WGS) entry which is preliminary data.</text>
</comment>
<protein>
    <recommendedName>
        <fullName evidence="5">Carboxylic ester hydrolase</fullName>
        <ecNumber evidence="5">3.1.1.-</ecNumber>
    </recommendedName>
</protein>
<dbReference type="InterPro" id="IPR029058">
    <property type="entry name" value="AB_hydrolase_fold"/>
</dbReference>
<reference evidence="7 8" key="1">
    <citation type="submission" date="2019-12" db="EMBL/GenBank/DDBJ databases">
        <title>Genomic-based taxomic classification of the family Erythrobacteraceae.</title>
        <authorList>
            <person name="Xu L."/>
        </authorList>
    </citation>
    <scope>NUCLEOTIDE SEQUENCE [LARGE SCALE GENOMIC DNA]</scope>
    <source>
        <strain evidence="7 8">LMG 29518</strain>
    </source>
</reference>
<sequence>MMVSRRHVLTAGAAAVLMPGLSPARALGPLGVPVDTASGKIRGFVDNGVHVFRGIPYGVAERFKAAVPPTPWTGVRDMLGWGFTAPQSPSPPHQNAYSLVASDKPLQVAQSEDCLALNVWSPGLGDVAKRPVMVWLHGGGFVSGSASTAVHDGRNLAKAGDVVVVSLNHRLNVLGFTHLDDPEFAQSGNVGVLDIVAALQWVRDNIEQFGGDPANVTLFGYSGGGQKISALMAMPLAQGLFHKAIVQSGQNPLLLTSEQASANTRALYGELGLAPGDARSLQSVPLAALLAAFARVWMAPPRQVWGFPARFSPVVDGSVIPAHPYQALEISSDIPLIIGSMKEEMAGFTLMQDPDAHLMSASDLKARLSPYLGAETDRIIDGYRAIHPDYSPWDLYSLISADAPTRINSILIAEKRHALSRAPTFMYRVDWQTPVFGGIMKAPHGLEVPLVFQNVLEDRGLNGGGEDAFALSREISGAWVAFARSGRPDTSDHPWPAYDLAQRSTMLFDRVTRIEGDPDAAERRLLDGFARRQLAL</sequence>
<dbReference type="RefSeq" id="WP_160737645.1">
    <property type="nucleotide sequence ID" value="NZ_WTYT01000008.1"/>
</dbReference>
<comment type="similarity">
    <text evidence="1 5">Belongs to the type-B carboxylesterase/lipase family.</text>
</comment>
<keyword evidence="3 5" id="KW-0378">Hydrolase</keyword>
<name>A0A6I4TBE0_9SPHN</name>
<keyword evidence="8" id="KW-1185">Reference proteome</keyword>
<feature type="active site" description="Charge relay system" evidence="4">
    <location>
        <position position="444"/>
    </location>
</feature>